<gene>
    <name evidence="2" type="ORF">CNYM01_03411</name>
</gene>
<proteinExistence type="predicted"/>
<comment type="caution">
    <text evidence="2">The sequence shown here is derived from an EMBL/GenBank/DDBJ whole genome shotgun (WGS) entry which is preliminary data.</text>
</comment>
<organism evidence="2 3">
    <name type="scientific">Colletotrichum nymphaeae SA-01</name>
    <dbReference type="NCBI Taxonomy" id="1460502"/>
    <lineage>
        <taxon>Eukaryota</taxon>
        <taxon>Fungi</taxon>
        <taxon>Dikarya</taxon>
        <taxon>Ascomycota</taxon>
        <taxon>Pezizomycotina</taxon>
        <taxon>Sordariomycetes</taxon>
        <taxon>Hypocreomycetidae</taxon>
        <taxon>Glomerellales</taxon>
        <taxon>Glomerellaceae</taxon>
        <taxon>Colletotrichum</taxon>
        <taxon>Colletotrichum acutatum species complex</taxon>
    </lineage>
</organism>
<feature type="compositionally biased region" description="Polar residues" evidence="1">
    <location>
        <begin position="68"/>
        <end position="81"/>
    </location>
</feature>
<sequence>MRDLRHGRDELLHPELEPWVEPPNHDPPGPPASGSAAPPLPNRSGTQRGHVKPGPKEPCPIKLCGSRSVLSGNNQNESTANPKGYAQDCRSPLPEELKSRPTSSSLGTPNHYIVKRGCVYVTKKEAKAKIGENSSRKQIKAEGEEENGQDVSSRRVVPETQTGPAPYNLSRHLGTLRCFCFKEFRRNF</sequence>
<accession>A0A135U3N7</accession>
<dbReference type="Proteomes" id="UP000070054">
    <property type="component" value="Unassembled WGS sequence"/>
</dbReference>
<keyword evidence="3" id="KW-1185">Reference proteome</keyword>
<protein>
    <submittedName>
        <fullName evidence="2">Uncharacterized protein</fullName>
    </submittedName>
</protein>
<evidence type="ECO:0000256" key="1">
    <source>
        <dbReference type="SAM" id="MobiDB-lite"/>
    </source>
</evidence>
<evidence type="ECO:0000313" key="3">
    <source>
        <dbReference type="Proteomes" id="UP000070054"/>
    </source>
</evidence>
<name>A0A135U3N7_9PEZI</name>
<feature type="region of interest" description="Disordered" evidence="1">
    <location>
        <begin position="1"/>
        <end position="109"/>
    </location>
</feature>
<feature type="compositionally biased region" description="Basic and acidic residues" evidence="1">
    <location>
        <begin position="1"/>
        <end position="16"/>
    </location>
</feature>
<evidence type="ECO:0000313" key="2">
    <source>
        <dbReference type="EMBL" id="KXH55011.1"/>
    </source>
</evidence>
<dbReference type="EMBL" id="JEMN01000890">
    <property type="protein sequence ID" value="KXH55011.1"/>
    <property type="molecule type" value="Genomic_DNA"/>
</dbReference>
<dbReference type="AlphaFoldDB" id="A0A135U3N7"/>
<reference evidence="2 3" key="1">
    <citation type="submission" date="2014-02" db="EMBL/GenBank/DDBJ databases">
        <title>The genome sequence of Colletotrichum nymphaeae SA-01.</title>
        <authorList>
            <person name="Baroncelli R."/>
            <person name="Thon M.R."/>
        </authorList>
    </citation>
    <scope>NUCLEOTIDE SEQUENCE [LARGE SCALE GENOMIC DNA]</scope>
    <source>
        <strain evidence="2 3">SA-01</strain>
    </source>
</reference>
<feature type="region of interest" description="Disordered" evidence="1">
    <location>
        <begin position="129"/>
        <end position="165"/>
    </location>
</feature>